<dbReference type="Proteomes" id="UP000318384">
    <property type="component" value="Chromosome"/>
</dbReference>
<dbReference type="EMBL" id="CP037422">
    <property type="protein sequence ID" value="QDU10764.1"/>
    <property type="molecule type" value="Genomic_DNA"/>
</dbReference>
<name>A0A517WZT2_9PLAN</name>
<dbReference type="PANTHER" id="PTHR12526:SF640">
    <property type="entry name" value="COLANIC ACID BIOSYNTHESIS GLYCOSYLTRANSFERASE WCAL-RELATED"/>
    <property type="match status" value="1"/>
</dbReference>
<comment type="similarity">
    <text evidence="1">Belongs to the glycosyltransferase group 1 family. Glycosyltransferase 4 subfamily.</text>
</comment>
<evidence type="ECO:0000256" key="2">
    <source>
        <dbReference type="ARBA" id="ARBA00022676"/>
    </source>
</evidence>
<evidence type="ECO:0000256" key="1">
    <source>
        <dbReference type="ARBA" id="ARBA00009481"/>
    </source>
</evidence>
<evidence type="ECO:0000313" key="6">
    <source>
        <dbReference type="Proteomes" id="UP000318384"/>
    </source>
</evidence>
<dbReference type="AlphaFoldDB" id="A0A517WZT2"/>
<dbReference type="Gene3D" id="3.40.50.2000">
    <property type="entry name" value="Glycogen Phosphorylase B"/>
    <property type="match status" value="2"/>
</dbReference>
<dbReference type="PANTHER" id="PTHR12526">
    <property type="entry name" value="GLYCOSYLTRANSFERASE"/>
    <property type="match status" value="1"/>
</dbReference>
<sequence>MRTSHPCIGIGPVYPGIGSWEWIGEEMAEELSQFYDIEFFSDSIPACDLALIVKYDFSKLMSSRSPDIPVIFCPVDCYGSARDIDRDGKWLFQCRQILIHCESLRKYFCAYAPVEYIDHHLRFISKTLTPKPAEGPILWTGLHSNLHPLIEWVNQHSLPQELWILTNLEPEIDSIPQENLGFASKHSIRIEHWTPPKHVAWAELASSAIDVKGTDFRARHKPPAKAIDHLASGLPLAMNRDSSSVKHLARLGFEVAAVEDQDYWFSEEYRTKTIEFASDLRETLSRENIGKRLKTIIDTTLNTTESQREKRQSTPRETKAASPQRNYSFHSNLETNSVENTKIGIVSFLYNWPSTGGGNIHTTELVQFLGRAGYDVQHICVRYDPWQIGQIESDAPIPSQVLNFTPSEWNANHIRKRVKDAVYDFDPDFVIITDSWNFKPHLAEAVSDYPYFLRMQAQECLCPLNNLQMLPGPEGLTPCPQNQFFNSEDCFHCLIKNRSGELHQLERQLSGVGSSEYHDLLQQSFHKAEAVLVLNPMIAKQYKPFCNHVEVVTWGMDESRFPWPFPSDEQCPPEISKDKISVIFAGLVHEPIKGFPVLLAACEQLWETRQDFELIVTSDSPQQQQEFTKYVGWKSQLELPLWYRHCDLCAVPTIVPDGLSRTSVEAMACGLPVIASHIGGLPCSVSDQETGLLCNPGDVADWVSKLNQLLDRPERMKTLGEAGRAVFEERFRWGDVIERDYKRLFNQSRCVVSN</sequence>
<reference evidence="5 6" key="1">
    <citation type="submission" date="2019-03" db="EMBL/GenBank/DDBJ databases">
        <title>Deep-cultivation of Planctomycetes and their phenomic and genomic characterization uncovers novel biology.</title>
        <authorList>
            <person name="Wiegand S."/>
            <person name="Jogler M."/>
            <person name="Boedeker C."/>
            <person name="Pinto D."/>
            <person name="Vollmers J."/>
            <person name="Rivas-Marin E."/>
            <person name="Kohn T."/>
            <person name="Peeters S.H."/>
            <person name="Heuer A."/>
            <person name="Rast P."/>
            <person name="Oberbeckmann S."/>
            <person name="Bunk B."/>
            <person name="Jeske O."/>
            <person name="Meyerdierks A."/>
            <person name="Storesund J.E."/>
            <person name="Kallscheuer N."/>
            <person name="Luecker S."/>
            <person name="Lage O.M."/>
            <person name="Pohl T."/>
            <person name="Merkel B.J."/>
            <person name="Hornburger P."/>
            <person name="Mueller R.-W."/>
            <person name="Bruemmer F."/>
            <person name="Labrenz M."/>
            <person name="Spormann A.M."/>
            <person name="Op den Camp H."/>
            <person name="Overmann J."/>
            <person name="Amann R."/>
            <person name="Jetten M.S.M."/>
            <person name="Mascher T."/>
            <person name="Medema M.H."/>
            <person name="Devos D.P."/>
            <person name="Kaster A.-K."/>
            <person name="Ovreas L."/>
            <person name="Rohde M."/>
            <person name="Galperin M.Y."/>
            <person name="Jogler C."/>
        </authorList>
    </citation>
    <scope>NUCLEOTIDE SEQUENCE [LARGE SCALE GENOMIC DNA]</scope>
    <source>
        <strain evidence="5 6">V202</strain>
    </source>
</reference>
<evidence type="ECO:0000313" key="5">
    <source>
        <dbReference type="EMBL" id="QDU10764.1"/>
    </source>
</evidence>
<keyword evidence="2 5" id="KW-0328">Glycosyltransferase</keyword>
<protein>
    <submittedName>
        <fullName evidence="5">D-inositol 3-phosphate glycosyltransferase</fullName>
        <ecNumber evidence="5">2.4.1.250</ecNumber>
    </submittedName>
</protein>
<dbReference type="RefSeq" id="WP_145178654.1">
    <property type="nucleotide sequence ID" value="NZ_CP037422.1"/>
</dbReference>
<proteinExistence type="inferred from homology"/>
<dbReference type="Pfam" id="PF13692">
    <property type="entry name" value="Glyco_trans_1_4"/>
    <property type="match status" value="1"/>
</dbReference>
<accession>A0A517WZT2</accession>
<dbReference type="GO" id="GO:0102710">
    <property type="term" value="F:D-inositol-3-phosphate glycosyltransferase activity"/>
    <property type="evidence" value="ECO:0007669"/>
    <property type="project" value="UniProtKB-EC"/>
</dbReference>
<feature type="region of interest" description="Disordered" evidence="4">
    <location>
        <begin position="300"/>
        <end position="326"/>
    </location>
</feature>
<keyword evidence="6" id="KW-1185">Reference proteome</keyword>
<evidence type="ECO:0000256" key="4">
    <source>
        <dbReference type="SAM" id="MobiDB-lite"/>
    </source>
</evidence>
<keyword evidence="3 5" id="KW-0808">Transferase</keyword>
<dbReference type="CDD" id="cd03801">
    <property type="entry name" value="GT4_PimA-like"/>
    <property type="match status" value="1"/>
</dbReference>
<dbReference type="EC" id="2.4.1.250" evidence="5"/>
<organism evidence="5 6">
    <name type="scientific">Gimesia aquarii</name>
    <dbReference type="NCBI Taxonomy" id="2527964"/>
    <lineage>
        <taxon>Bacteria</taxon>
        <taxon>Pseudomonadati</taxon>
        <taxon>Planctomycetota</taxon>
        <taxon>Planctomycetia</taxon>
        <taxon>Planctomycetales</taxon>
        <taxon>Planctomycetaceae</taxon>
        <taxon>Gimesia</taxon>
    </lineage>
</organism>
<dbReference type="SUPFAM" id="SSF53756">
    <property type="entry name" value="UDP-Glycosyltransferase/glycogen phosphorylase"/>
    <property type="match status" value="1"/>
</dbReference>
<dbReference type="OrthoDB" id="9802525at2"/>
<gene>
    <name evidence="5" type="primary">mshA_1</name>
    <name evidence="5" type="ORF">V202x_41760</name>
</gene>
<evidence type="ECO:0000256" key="3">
    <source>
        <dbReference type="ARBA" id="ARBA00022679"/>
    </source>
</evidence>
<feature type="compositionally biased region" description="Basic and acidic residues" evidence="4">
    <location>
        <begin position="306"/>
        <end position="319"/>
    </location>
</feature>